<dbReference type="InterPro" id="IPR007499">
    <property type="entry name" value="ERF_bacteria_virus"/>
</dbReference>
<feature type="compositionally biased region" description="Basic and acidic residues" evidence="1">
    <location>
        <begin position="157"/>
        <end position="186"/>
    </location>
</feature>
<evidence type="ECO:0000256" key="1">
    <source>
        <dbReference type="SAM" id="MobiDB-lite"/>
    </source>
</evidence>
<protein>
    <recommendedName>
        <fullName evidence="4">Single-stranded DNA-binding protein</fullName>
    </recommendedName>
</protein>
<dbReference type="AlphaFoldDB" id="A0A3E5EK68"/>
<reference evidence="2 3" key="1">
    <citation type="submission" date="2018-08" db="EMBL/GenBank/DDBJ databases">
        <title>A genome reference for cultivated species of the human gut microbiota.</title>
        <authorList>
            <person name="Zou Y."/>
            <person name="Xue W."/>
            <person name="Luo G."/>
        </authorList>
    </citation>
    <scope>NUCLEOTIDE SEQUENCE [LARGE SCALE GENOMIC DNA]</scope>
    <source>
        <strain evidence="2 3">OM03-2</strain>
    </source>
</reference>
<dbReference type="EMBL" id="QSVB01000014">
    <property type="protein sequence ID" value="RGN89339.1"/>
    <property type="molecule type" value="Genomic_DNA"/>
</dbReference>
<feature type="region of interest" description="Disordered" evidence="1">
    <location>
        <begin position="146"/>
        <end position="190"/>
    </location>
</feature>
<evidence type="ECO:0000313" key="3">
    <source>
        <dbReference type="Proteomes" id="UP000260841"/>
    </source>
</evidence>
<proteinExistence type="predicted"/>
<accession>A0A3E5EK68</accession>
<sequence length="249" mass="27571">MVSETVKVTENPKIYAAIAGVIADCGVVGKDKVNKQQGFKYRSVDDVFNALHPALAKNKVVIIPTVIERRCEEVGKTKNGTSILKVICKVKYDICAEDGSHVTSIIYGEGMDMGDKATNKAMAIAYKYLCFQVFCIPTEEMSDPDAESLEGELAGAQKKEEKKVSAKAEDKKSQPEPSAEPKENDKITPVMLTTIQKEQTRTGVTDKQILSMHDVKAKKIEDMTVLEYKKVMNKFQKTSDLKREAGLNE</sequence>
<dbReference type="Pfam" id="PF04404">
    <property type="entry name" value="ERF"/>
    <property type="match status" value="1"/>
</dbReference>
<evidence type="ECO:0000313" key="2">
    <source>
        <dbReference type="EMBL" id="RGN89339.1"/>
    </source>
</evidence>
<organism evidence="2 3">
    <name type="scientific">Dorea formicigenerans</name>
    <dbReference type="NCBI Taxonomy" id="39486"/>
    <lineage>
        <taxon>Bacteria</taxon>
        <taxon>Bacillati</taxon>
        <taxon>Bacillota</taxon>
        <taxon>Clostridia</taxon>
        <taxon>Lachnospirales</taxon>
        <taxon>Lachnospiraceae</taxon>
        <taxon>Dorea</taxon>
    </lineage>
</organism>
<gene>
    <name evidence="2" type="ORF">DXB36_12125</name>
</gene>
<evidence type="ECO:0008006" key="4">
    <source>
        <dbReference type="Google" id="ProtNLM"/>
    </source>
</evidence>
<name>A0A3E5EK68_9FIRM</name>
<comment type="caution">
    <text evidence="2">The sequence shown here is derived from an EMBL/GenBank/DDBJ whole genome shotgun (WGS) entry which is preliminary data.</text>
</comment>
<dbReference type="Proteomes" id="UP000260841">
    <property type="component" value="Unassembled WGS sequence"/>
</dbReference>